<feature type="region of interest" description="Disordered" evidence="1">
    <location>
        <begin position="1"/>
        <end position="30"/>
    </location>
</feature>
<accession>A0A8X6UM94</accession>
<reference evidence="2" key="1">
    <citation type="submission" date="2020-08" db="EMBL/GenBank/DDBJ databases">
        <title>Multicomponent nature underlies the extraordinary mechanical properties of spider dragline silk.</title>
        <authorList>
            <person name="Kono N."/>
            <person name="Nakamura H."/>
            <person name="Mori M."/>
            <person name="Yoshida Y."/>
            <person name="Ohtoshi R."/>
            <person name="Malay A.D."/>
            <person name="Moran D.A.P."/>
            <person name="Tomita M."/>
            <person name="Numata K."/>
            <person name="Arakawa K."/>
        </authorList>
    </citation>
    <scope>NUCLEOTIDE SEQUENCE</scope>
</reference>
<feature type="non-terminal residue" evidence="2">
    <location>
        <position position="1"/>
    </location>
</feature>
<protein>
    <submittedName>
        <fullName evidence="2">Uncharacterized protein</fullName>
    </submittedName>
</protein>
<keyword evidence="3" id="KW-1185">Reference proteome</keyword>
<evidence type="ECO:0000313" key="3">
    <source>
        <dbReference type="Proteomes" id="UP000887013"/>
    </source>
</evidence>
<gene>
    <name evidence="2" type="ORF">NPIL_24961</name>
</gene>
<organism evidence="2 3">
    <name type="scientific">Nephila pilipes</name>
    <name type="common">Giant wood spider</name>
    <name type="synonym">Nephila maculata</name>
    <dbReference type="NCBI Taxonomy" id="299642"/>
    <lineage>
        <taxon>Eukaryota</taxon>
        <taxon>Metazoa</taxon>
        <taxon>Ecdysozoa</taxon>
        <taxon>Arthropoda</taxon>
        <taxon>Chelicerata</taxon>
        <taxon>Arachnida</taxon>
        <taxon>Araneae</taxon>
        <taxon>Araneomorphae</taxon>
        <taxon>Entelegynae</taxon>
        <taxon>Araneoidea</taxon>
        <taxon>Nephilidae</taxon>
        <taxon>Nephila</taxon>
    </lineage>
</organism>
<evidence type="ECO:0000256" key="1">
    <source>
        <dbReference type="SAM" id="MobiDB-lite"/>
    </source>
</evidence>
<comment type="caution">
    <text evidence="2">The sequence shown here is derived from an EMBL/GenBank/DDBJ whole genome shotgun (WGS) entry which is preliminary data.</text>
</comment>
<evidence type="ECO:0000313" key="2">
    <source>
        <dbReference type="EMBL" id="GFU53608.1"/>
    </source>
</evidence>
<sequence length="46" mass="4617">VGHLPQCAKRGVSGQKMQPDRLGGGRNTAGGVNCSAEAPISVSIIV</sequence>
<dbReference type="Proteomes" id="UP000887013">
    <property type="component" value="Unassembled WGS sequence"/>
</dbReference>
<name>A0A8X6UM94_NEPPI</name>
<proteinExistence type="predicted"/>
<dbReference type="AlphaFoldDB" id="A0A8X6UM94"/>
<dbReference type="EMBL" id="BMAW01038867">
    <property type="protein sequence ID" value="GFU53608.1"/>
    <property type="molecule type" value="Genomic_DNA"/>
</dbReference>